<evidence type="ECO:0000256" key="1">
    <source>
        <dbReference type="SAM" id="MobiDB-lite"/>
    </source>
</evidence>
<sequence>MPEKKHFGRFQSPMVPSIQNRCRPPNTITVHFSPTDNEGDRHHQLFWPVFGQCHRSAAGLG</sequence>
<dbReference type="Proteomes" id="UP001187192">
    <property type="component" value="Unassembled WGS sequence"/>
</dbReference>
<evidence type="ECO:0000313" key="3">
    <source>
        <dbReference type="Proteomes" id="UP001187192"/>
    </source>
</evidence>
<comment type="caution">
    <text evidence="2">The sequence shown here is derived from an EMBL/GenBank/DDBJ whole genome shotgun (WGS) entry which is preliminary data.</text>
</comment>
<feature type="region of interest" description="Disordered" evidence="1">
    <location>
        <begin position="1"/>
        <end position="25"/>
    </location>
</feature>
<dbReference type="AlphaFoldDB" id="A0AA88JDD0"/>
<organism evidence="2 3">
    <name type="scientific">Ficus carica</name>
    <name type="common">Common fig</name>
    <dbReference type="NCBI Taxonomy" id="3494"/>
    <lineage>
        <taxon>Eukaryota</taxon>
        <taxon>Viridiplantae</taxon>
        <taxon>Streptophyta</taxon>
        <taxon>Embryophyta</taxon>
        <taxon>Tracheophyta</taxon>
        <taxon>Spermatophyta</taxon>
        <taxon>Magnoliopsida</taxon>
        <taxon>eudicotyledons</taxon>
        <taxon>Gunneridae</taxon>
        <taxon>Pentapetalae</taxon>
        <taxon>rosids</taxon>
        <taxon>fabids</taxon>
        <taxon>Rosales</taxon>
        <taxon>Moraceae</taxon>
        <taxon>Ficeae</taxon>
        <taxon>Ficus</taxon>
    </lineage>
</organism>
<evidence type="ECO:0000313" key="2">
    <source>
        <dbReference type="EMBL" id="GMN69695.1"/>
    </source>
</evidence>
<accession>A0AA88JDD0</accession>
<protein>
    <submittedName>
        <fullName evidence="2">Uncharacterized protein</fullName>
    </submittedName>
</protein>
<reference evidence="2" key="1">
    <citation type="submission" date="2023-07" db="EMBL/GenBank/DDBJ databases">
        <title>draft genome sequence of fig (Ficus carica).</title>
        <authorList>
            <person name="Takahashi T."/>
            <person name="Nishimura K."/>
        </authorList>
    </citation>
    <scope>NUCLEOTIDE SEQUENCE</scope>
</reference>
<keyword evidence="3" id="KW-1185">Reference proteome</keyword>
<dbReference type="EMBL" id="BTGU01000909">
    <property type="protein sequence ID" value="GMN69695.1"/>
    <property type="molecule type" value="Genomic_DNA"/>
</dbReference>
<proteinExistence type="predicted"/>
<gene>
    <name evidence="2" type="ORF">TIFTF001_038744</name>
</gene>
<name>A0AA88JDD0_FICCA</name>
<dbReference type="Gramene" id="FCD_00032371-RA">
    <property type="protein sequence ID" value="FCD_00032371-RA:cds"/>
    <property type="gene ID" value="FCD_00032371"/>
</dbReference>